<dbReference type="Pfam" id="PF07690">
    <property type="entry name" value="MFS_1"/>
    <property type="match status" value="1"/>
</dbReference>
<evidence type="ECO:0000256" key="3">
    <source>
        <dbReference type="ARBA" id="ARBA00023136"/>
    </source>
</evidence>
<keyword evidence="1 4" id="KW-0812">Transmembrane</keyword>
<keyword evidence="3 4" id="KW-0472">Membrane</keyword>
<dbReference type="OrthoDB" id="9796632at2"/>
<dbReference type="GO" id="GO:0022857">
    <property type="term" value="F:transmembrane transporter activity"/>
    <property type="evidence" value="ECO:0007669"/>
    <property type="project" value="InterPro"/>
</dbReference>
<dbReference type="PROSITE" id="PS50850">
    <property type="entry name" value="MFS"/>
    <property type="match status" value="1"/>
</dbReference>
<reference evidence="6 7" key="1">
    <citation type="submission" date="2019-03" db="EMBL/GenBank/DDBJ databases">
        <title>Genomic Encyclopedia of Type Strains, Phase IV (KMG-IV): sequencing the most valuable type-strain genomes for metagenomic binning, comparative biology and taxonomic classification.</title>
        <authorList>
            <person name="Goeker M."/>
        </authorList>
    </citation>
    <scope>NUCLEOTIDE SEQUENCE [LARGE SCALE GENOMIC DNA]</scope>
    <source>
        <strain evidence="6 7">DSM 22958</strain>
    </source>
</reference>
<feature type="transmembrane region" description="Helical" evidence="4">
    <location>
        <begin position="389"/>
        <end position="409"/>
    </location>
</feature>
<feature type="transmembrane region" description="Helical" evidence="4">
    <location>
        <begin position="178"/>
        <end position="197"/>
    </location>
</feature>
<feature type="transmembrane region" description="Helical" evidence="4">
    <location>
        <begin position="21"/>
        <end position="45"/>
    </location>
</feature>
<dbReference type="InterPro" id="IPR011701">
    <property type="entry name" value="MFS"/>
</dbReference>
<dbReference type="InterPro" id="IPR050327">
    <property type="entry name" value="Proton-linked_MCT"/>
</dbReference>
<sequence>MTSTTETSETALLAASARRGWIVVAAAFVVMFCGLGCLYAFPAFFNALQQDFSASRAALSWVFSGAVALYFAIGVISGPLTDRLGARPVVLGGIALVGFSLIFAGMANSIAMVALAIGLGVGLGIGFSYVPAVSAVQRWFLARRGFASGIAVSGIGLGTLIMPKVAEYLVAHLGWRGAYTILGLFVVLAGGAAALFVDNAPEKRGMAPDGKLLQGPLPSRNELPGMSLGETVRSSQFRIFYLASVLASVGLFIPFVHLTPSAQDRGVDPSTAVTLFALIGIGSTAGRFLIGGVADRMGRRRSLALMFLGLGLMMGWWIFASSAIGLAVFALVFGLCYGGYVALAPALLVDVFGPRNASGVIGVSYTAAALGSLLGPPLAGYAFDLTQSYTVPIAIAGVLGLLSALLVSLMPEPHPTA</sequence>
<dbReference type="InterPro" id="IPR036259">
    <property type="entry name" value="MFS_trans_sf"/>
</dbReference>
<dbReference type="PANTHER" id="PTHR11360:SF284">
    <property type="entry name" value="EG:103B4.3 PROTEIN-RELATED"/>
    <property type="match status" value="1"/>
</dbReference>
<dbReference type="SUPFAM" id="SSF103473">
    <property type="entry name" value="MFS general substrate transporter"/>
    <property type="match status" value="1"/>
</dbReference>
<evidence type="ECO:0000313" key="6">
    <source>
        <dbReference type="EMBL" id="TCO16019.1"/>
    </source>
</evidence>
<accession>A0A4R2GXQ1</accession>
<dbReference type="RefSeq" id="WP_132001854.1">
    <property type="nucleotide sequence ID" value="NZ_JBHUNN010000002.1"/>
</dbReference>
<feature type="transmembrane region" description="Helical" evidence="4">
    <location>
        <begin position="145"/>
        <end position="166"/>
    </location>
</feature>
<feature type="transmembrane region" description="Helical" evidence="4">
    <location>
        <begin position="270"/>
        <end position="290"/>
    </location>
</feature>
<feature type="transmembrane region" description="Helical" evidence="4">
    <location>
        <begin position="57"/>
        <end position="77"/>
    </location>
</feature>
<keyword evidence="7" id="KW-1185">Reference proteome</keyword>
<dbReference type="Gene3D" id="1.20.1250.20">
    <property type="entry name" value="MFS general substrate transporter like domains"/>
    <property type="match status" value="2"/>
</dbReference>
<gene>
    <name evidence="6" type="ORF">EV666_101269</name>
</gene>
<dbReference type="EMBL" id="SLWL01000001">
    <property type="protein sequence ID" value="TCO16019.1"/>
    <property type="molecule type" value="Genomic_DNA"/>
</dbReference>
<feature type="transmembrane region" description="Helical" evidence="4">
    <location>
        <begin position="326"/>
        <end position="348"/>
    </location>
</feature>
<evidence type="ECO:0000256" key="4">
    <source>
        <dbReference type="SAM" id="Phobius"/>
    </source>
</evidence>
<evidence type="ECO:0000259" key="5">
    <source>
        <dbReference type="PROSITE" id="PS50850"/>
    </source>
</evidence>
<feature type="transmembrane region" description="Helical" evidence="4">
    <location>
        <begin position="239"/>
        <end position="258"/>
    </location>
</feature>
<evidence type="ECO:0000313" key="7">
    <source>
        <dbReference type="Proteomes" id="UP000294881"/>
    </source>
</evidence>
<name>A0A4R2GXQ1_9HYPH</name>
<keyword evidence="2 4" id="KW-1133">Transmembrane helix</keyword>
<protein>
    <submittedName>
        <fullName evidence="6">Sugar phosphate permease</fullName>
    </submittedName>
</protein>
<dbReference type="InterPro" id="IPR020846">
    <property type="entry name" value="MFS_dom"/>
</dbReference>
<feature type="transmembrane region" description="Helical" evidence="4">
    <location>
        <begin position="89"/>
        <end position="107"/>
    </location>
</feature>
<feature type="transmembrane region" description="Helical" evidence="4">
    <location>
        <begin position="113"/>
        <end position="133"/>
    </location>
</feature>
<dbReference type="AlphaFoldDB" id="A0A4R2GXQ1"/>
<dbReference type="Proteomes" id="UP000294881">
    <property type="component" value="Unassembled WGS sequence"/>
</dbReference>
<feature type="transmembrane region" description="Helical" evidence="4">
    <location>
        <begin position="302"/>
        <end position="320"/>
    </location>
</feature>
<evidence type="ECO:0000256" key="2">
    <source>
        <dbReference type="ARBA" id="ARBA00022989"/>
    </source>
</evidence>
<proteinExistence type="predicted"/>
<dbReference type="PANTHER" id="PTHR11360">
    <property type="entry name" value="MONOCARBOXYLATE TRANSPORTER"/>
    <property type="match status" value="1"/>
</dbReference>
<organism evidence="6 7">
    <name type="scientific">Camelimonas lactis</name>
    <dbReference type="NCBI Taxonomy" id="659006"/>
    <lineage>
        <taxon>Bacteria</taxon>
        <taxon>Pseudomonadati</taxon>
        <taxon>Pseudomonadota</taxon>
        <taxon>Alphaproteobacteria</taxon>
        <taxon>Hyphomicrobiales</taxon>
        <taxon>Chelatococcaceae</taxon>
        <taxon>Camelimonas</taxon>
    </lineage>
</organism>
<evidence type="ECO:0000256" key="1">
    <source>
        <dbReference type="ARBA" id="ARBA00022692"/>
    </source>
</evidence>
<comment type="caution">
    <text evidence="6">The sequence shown here is derived from an EMBL/GenBank/DDBJ whole genome shotgun (WGS) entry which is preliminary data.</text>
</comment>
<feature type="domain" description="Major facilitator superfamily (MFS) profile" evidence="5">
    <location>
        <begin position="22"/>
        <end position="415"/>
    </location>
</feature>
<feature type="transmembrane region" description="Helical" evidence="4">
    <location>
        <begin position="360"/>
        <end position="383"/>
    </location>
</feature>